<evidence type="ECO:0000313" key="2">
    <source>
        <dbReference type="Proteomes" id="UP000037035"/>
    </source>
</evidence>
<dbReference type="AlphaFoldDB" id="A0A0L6UL43"/>
<reference evidence="1 2" key="1">
    <citation type="submission" date="2015-08" db="EMBL/GenBank/DDBJ databases">
        <title>Next Generation Sequencing and Analysis of the Genome of Puccinia sorghi L Schw, the Causal Agent of Maize Common Rust.</title>
        <authorList>
            <person name="Rochi L."/>
            <person name="Burguener G."/>
            <person name="Darino M."/>
            <person name="Turjanski A."/>
            <person name="Kreff E."/>
            <person name="Dieguez M.J."/>
            <person name="Sacco F."/>
        </authorList>
    </citation>
    <scope>NUCLEOTIDE SEQUENCE [LARGE SCALE GENOMIC DNA]</scope>
    <source>
        <strain evidence="1 2">RO10H11247</strain>
    </source>
</reference>
<dbReference type="Proteomes" id="UP000037035">
    <property type="component" value="Unassembled WGS sequence"/>
</dbReference>
<name>A0A0L6UL43_9BASI</name>
<proteinExistence type="predicted"/>
<accession>A0A0L6UL43</accession>
<gene>
    <name evidence="1" type="ORF">VP01_5111g1</name>
</gene>
<dbReference type="EMBL" id="LAVV01010289">
    <property type="protein sequence ID" value="KNZ49261.1"/>
    <property type="molecule type" value="Genomic_DNA"/>
</dbReference>
<sequence length="79" mass="8949">MALVKLEHSCSYKNGKQLLLCNSLRFQTFLYKFTLIHDVWTTKGNRFGLIGALVSFINNDLCFSTSFSQAGCLAPQRKL</sequence>
<keyword evidence="2" id="KW-1185">Reference proteome</keyword>
<organism evidence="1 2">
    <name type="scientific">Puccinia sorghi</name>
    <dbReference type="NCBI Taxonomy" id="27349"/>
    <lineage>
        <taxon>Eukaryota</taxon>
        <taxon>Fungi</taxon>
        <taxon>Dikarya</taxon>
        <taxon>Basidiomycota</taxon>
        <taxon>Pucciniomycotina</taxon>
        <taxon>Pucciniomycetes</taxon>
        <taxon>Pucciniales</taxon>
        <taxon>Pucciniaceae</taxon>
        <taxon>Puccinia</taxon>
    </lineage>
</organism>
<evidence type="ECO:0000313" key="1">
    <source>
        <dbReference type="EMBL" id="KNZ49261.1"/>
    </source>
</evidence>
<feature type="non-terminal residue" evidence="1">
    <location>
        <position position="79"/>
    </location>
</feature>
<dbReference type="VEuPathDB" id="FungiDB:VP01_5111g1"/>
<comment type="caution">
    <text evidence="1">The sequence shown here is derived from an EMBL/GenBank/DDBJ whole genome shotgun (WGS) entry which is preliminary data.</text>
</comment>
<protein>
    <submittedName>
        <fullName evidence="1">Uncharacterized protein</fullName>
    </submittedName>
</protein>